<dbReference type="SUPFAM" id="SSF52833">
    <property type="entry name" value="Thioredoxin-like"/>
    <property type="match status" value="1"/>
</dbReference>
<dbReference type="Gene3D" id="3.40.30.10">
    <property type="entry name" value="Glutaredoxin"/>
    <property type="match status" value="1"/>
</dbReference>
<organism evidence="1 2">
    <name type="scientific">Polaribacter filamentus</name>
    <dbReference type="NCBI Taxonomy" id="53483"/>
    <lineage>
        <taxon>Bacteria</taxon>
        <taxon>Pseudomonadati</taxon>
        <taxon>Bacteroidota</taxon>
        <taxon>Flavobacteriia</taxon>
        <taxon>Flavobacteriales</taxon>
        <taxon>Flavobacteriaceae</taxon>
    </lineage>
</organism>
<reference evidence="1 2" key="1">
    <citation type="submission" date="2016-11" db="EMBL/GenBank/DDBJ databases">
        <title>Trade-off between light-utilization and light-protection in marine flavobacteria.</title>
        <authorList>
            <person name="Kumagai Y."/>
        </authorList>
    </citation>
    <scope>NUCLEOTIDE SEQUENCE [LARGE SCALE GENOMIC DNA]</scope>
    <source>
        <strain evidence="1 2">ATCC 700397</strain>
    </source>
</reference>
<proteinExistence type="predicted"/>
<dbReference type="InterPro" id="IPR036249">
    <property type="entry name" value="Thioredoxin-like_sf"/>
</dbReference>
<dbReference type="Pfam" id="PF14595">
    <property type="entry name" value="Thioredoxin_9"/>
    <property type="match status" value="1"/>
</dbReference>
<comment type="caution">
    <text evidence="1">The sequence shown here is derived from an EMBL/GenBank/DDBJ whole genome shotgun (WGS) entry which is preliminary data.</text>
</comment>
<keyword evidence="2" id="KW-1185">Reference proteome</keyword>
<name>A0A2S7L1B4_9FLAO</name>
<dbReference type="OrthoDB" id="6120799at2"/>
<gene>
    <name evidence="1" type="ORF">BST83_16360</name>
</gene>
<sequence>MKNTLENNLKNSISYQEYIDLVKKLLAEHKSTGPNQSEDLTNYSLLNSTRMKRLDKTIKISDETTAEIQKIKEPTTWLVLTEGWCGDAAQNLPVINKMADLNDNITLKIVLRDENLDLMDLFLTNGGRAIPKLIALDKDNNLLDTWGPRPAVATKMVADYKTKHGVLDAQLKEDLQVWYNKDKGKSTQDDFIKLLQKN</sequence>
<dbReference type="EMBL" id="MQUA01000013">
    <property type="protein sequence ID" value="PQB08518.1"/>
    <property type="molecule type" value="Genomic_DNA"/>
</dbReference>
<dbReference type="Proteomes" id="UP000239522">
    <property type="component" value="Unassembled WGS sequence"/>
</dbReference>
<dbReference type="AlphaFoldDB" id="A0A2S7L1B4"/>
<protein>
    <submittedName>
        <fullName evidence="1">Thioredoxin family protein</fullName>
    </submittedName>
</protein>
<evidence type="ECO:0000313" key="2">
    <source>
        <dbReference type="Proteomes" id="UP000239522"/>
    </source>
</evidence>
<accession>A0A2S7L1B4</accession>
<evidence type="ECO:0000313" key="1">
    <source>
        <dbReference type="EMBL" id="PQB08518.1"/>
    </source>
</evidence>
<dbReference type="RefSeq" id="WP_104810708.1">
    <property type="nucleotide sequence ID" value="NZ_MQUA01000013.1"/>
</dbReference>